<keyword evidence="3" id="KW-0378">Hydrolase</keyword>
<keyword evidence="2" id="KW-0645">Protease</keyword>
<sequence>MGPKTPEEYKQTSNVPYENTSRLTDGEPRFGSRLWDKGFIADYRQAAEIHRQVRQYAQKELIKPVASLLSIADGIENGVCALSGHQGPESGDGLKAIAFDHTYDNLLTAVKEATNTGIMHAGIDTRMSDIGAAIQEVMESYKVKIAGKVFPLKPIRNITGHDVLRYYIHGVKQVPFVKNNKWDKMEEGEVFAIETFGSTGRGYLHNDILIVWQVGIYGYGRTGHVPYANVQLSFAKALLETIDANLGTLVFCCRYLERLDEKSDG</sequence>
<dbReference type="OrthoDB" id="7848262at2759"/>
<dbReference type="InterPro" id="IPR036390">
    <property type="entry name" value="WH_DNA-bd_sf"/>
</dbReference>
<dbReference type="Gene3D" id="3.90.230.10">
    <property type="entry name" value="Creatinase/methionine aminopeptidase superfamily"/>
    <property type="match status" value="2"/>
</dbReference>
<gene>
    <name evidence="6" type="ORF">EYC80_010271</name>
</gene>
<dbReference type="InterPro" id="IPR050247">
    <property type="entry name" value="Met_Aminopeptidase_Type2"/>
</dbReference>
<evidence type="ECO:0000256" key="1">
    <source>
        <dbReference type="ARBA" id="ARBA00022438"/>
    </source>
</evidence>
<feature type="compositionally biased region" description="Basic and acidic residues" evidence="4">
    <location>
        <begin position="1"/>
        <end position="10"/>
    </location>
</feature>
<dbReference type="GO" id="GO:0005737">
    <property type="term" value="C:cytoplasm"/>
    <property type="evidence" value="ECO:0007669"/>
    <property type="project" value="TreeGrafter"/>
</dbReference>
<proteinExistence type="predicted"/>
<dbReference type="Gene3D" id="1.10.10.10">
    <property type="entry name" value="Winged helix-like DNA-binding domain superfamily/Winged helix DNA-binding domain"/>
    <property type="match status" value="1"/>
</dbReference>
<dbReference type="EMBL" id="VIGI01000019">
    <property type="protein sequence ID" value="KAB8289943.1"/>
    <property type="molecule type" value="Genomic_DNA"/>
</dbReference>
<feature type="domain" description="Peptidase M24" evidence="5">
    <location>
        <begin position="100"/>
        <end position="202"/>
    </location>
</feature>
<keyword evidence="7" id="KW-1185">Reference proteome</keyword>
<evidence type="ECO:0000313" key="6">
    <source>
        <dbReference type="EMBL" id="KAB8289943.1"/>
    </source>
</evidence>
<feature type="region of interest" description="Disordered" evidence="4">
    <location>
        <begin position="1"/>
        <end position="29"/>
    </location>
</feature>
<dbReference type="PANTHER" id="PTHR45777:SF1">
    <property type="entry name" value="METHIONINE AMINOPEPTIDASE 2-2"/>
    <property type="match status" value="1"/>
</dbReference>
<name>A0A5N6JR60_MONLA</name>
<keyword evidence="1" id="KW-0031">Aminopeptidase</keyword>
<dbReference type="InterPro" id="IPR036005">
    <property type="entry name" value="Creatinase/aminopeptidase-like"/>
</dbReference>
<evidence type="ECO:0000256" key="3">
    <source>
        <dbReference type="ARBA" id="ARBA00022801"/>
    </source>
</evidence>
<dbReference type="InterPro" id="IPR036388">
    <property type="entry name" value="WH-like_DNA-bd_sf"/>
</dbReference>
<dbReference type="Proteomes" id="UP000326757">
    <property type="component" value="Unassembled WGS sequence"/>
</dbReference>
<reference evidence="6 7" key="1">
    <citation type="submission" date="2019-06" db="EMBL/GenBank/DDBJ databases">
        <title>Genome Sequence of the Brown Rot Fungal Pathogen Monilinia laxa.</title>
        <authorList>
            <person name="De Miccolis Angelini R.M."/>
            <person name="Landi L."/>
            <person name="Abate D."/>
            <person name="Pollastro S."/>
            <person name="Romanazzi G."/>
            <person name="Faretra F."/>
        </authorList>
    </citation>
    <scope>NUCLEOTIDE SEQUENCE [LARGE SCALE GENOMIC DNA]</scope>
    <source>
        <strain evidence="6 7">Mlax316</strain>
    </source>
</reference>
<organism evidence="6 7">
    <name type="scientific">Monilinia laxa</name>
    <name type="common">Brown rot fungus</name>
    <name type="synonym">Sclerotinia laxa</name>
    <dbReference type="NCBI Taxonomy" id="61186"/>
    <lineage>
        <taxon>Eukaryota</taxon>
        <taxon>Fungi</taxon>
        <taxon>Dikarya</taxon>
        <taxon>Ascomycota</taxon>
        <taxon>Pezizomycotina</taxon>
        <taxon>Leotiomycetes</taxon>
        <taxon>Helotiales</taxon>
        <taxon>Sclerotiniaceae</taxon>
        <taxon>Monilinia</taxon>
    </lineage>
</organism>
<dbReference type="GO" id="GO:0004177">
    <property type="term" value="F:aminopeptidase activity"/>
    <property type="evidence" value="ECO:0007669"/>
    <property type="project" value="UniProtKB-KW"/>
</dbReference>
<dbReference type="GO" id="GO:0008235">
    <property type="term" value="F:metalloexopeptidase activity"/>
    <property type="evidence" value="ECO:0007669"/>
    <property type="project" value="TreeGrafter"/>
</dbReference>
<dbReference type="GO" id="GO:0006508">
    <property type="term" value="P:proteolysis"/>
    <property type="evidence" value="ECO:0007669"/>
    <property type="project" value="UniProtKB-KW"/>
</dbReference>
<evidence type="ECO:0000256" key="2">
    <source>
        <dbReference type="ARBA" id="ARBA00022670"/>
    </source>
</evidence>
<evidence type="ECO:0000259" key="5">
    <source>
        <dbReference type="Pfam" id="PF00557"/>
    </source>
</evidence>
<accession>A0A5N6JR60</accession>
<evidence type="ECO:0000256" key="4">
    <source>
        <dbReference type="SAM" id="MobiDB-lite"/>
    </source>
</evidence>
<evidence type="ECO:0000313" key="7">
    <source>
        <dbReference type="Proteomes" id="UP000326757"/>
    </source>
</evidence>
<feature type="compositionally biased region" description="Polar residues" evidence="4">
    <location>
        <begin position="11"/>
        <end position="23"/>
    </location>
</feature>
<dbReference type="InterPro" id="IPR000994">
    <property type="entry name" value="Pept_M24"/>
</dbReference>
<dbReference type="Pfam" id="PF00557">
    <property type="entry name" value="Peptidase_M24"/>
    <property type="match status" value="1"/>
</dbReference>
<dbReference type="SUPFAM" id="SSF55920">
    <property type="entry name" value="Creatinase/aminopeptidase"/>
    <property type="match status" value="1"/>
</dbReference>
<protein>
    <recommendedName>
        <fullName evidence="5">Peptidase M24 domain-containing protein</fullName>
    </recommendedName>
</protein>
<dbReference type="AlphaFoldDB" id="A0A5N6JR60"/>
<dbReference type="SUPFAM" id="SSF46785">
    <property type="entry name" value="Winged helix' DNA-binding domain"/>
    <property type="match status" value="1"/>
</dbReference>
<dbReference type="PANTHER" id="PTHR45777">
    <property type="entry name" value="METHIONINE AMINOPEPTIDASE 2"/>
    <property type="match status" value="1"/>
</dbReference>
<comment type="caution">
    <text evidence="6">The sequence shown here is derived from an EMBL/GenBank/DDBJ whole genome shotgun (WGS) entry which is preliminary data.</text>
</comment>